<evidence type="ECO:0000256" key="1">
    <source>
        <dbReference type="ARBA" id="ARBA00022821"/>
    </source>
</evidence>
<keyword evidence="3" id="KW-1185">Reference proteome</keyword>
<name>A0A2G2XW26_CAPAN</name>
<dbReference type="SUPFAM" id="SSF52058">
    <property type="entry name" value="L domain-like"/>
    <property type="match status" value="1"/>
</dbReference>
<dbReference type="Proteomes" id="UP000222542">
    <property type="component" value="Unassembled WGS sequence"/>
</dbReference>
<dbReference type="Gene3D" id="3.80.10.10">
    <property type="entry name" value="Ribonuclease Inhibitor"/>
    <property type="match status" value="1"/>
</dbReference>
<comment type="caution">
    <text evidence="2">The sequence shown here is derived from an EMBL/GenBank/DDBJ whole genome shotgun (WGS) entry which is preliminary data.</text>
</comment>
<dbReference type="SMR" id="A0A2G2XW26"/>
<evidence type="ECO:0000313" key="2">
    <source>
        <dbReference type="EMBL" id="PHT61697.1"/>
    </source>
</evidence>
<dbReference type="PANTHER" id="PTHR36766:SF70">
    <property type="entry name" value="DISEASE RESISTANCE PROTEIN RGA4"/>
    <property type="match status" value="1"/>
</dbReference>
<protein>
    <submittedName>
        <fullName evidence="2">Uncharacterized protein</fullName>
    </submittedName>
</protein>
<dbReference type="EMBL" id="AYRZ02000124">
    <property type="protein sequence ID" value="PHT61697.1"/>
    <property type="molecule type" value="Genomic_DNA"/>
</dbReference>
<reference evidence="2 3" key="2">
    <citation type="journal article" date="2017" name="Genome Biol.">
        <title>New reference genome sequences of hot pepper reveal the massive evolution of plant disease-resistance genes by retroduplication.</title>
        <authorList>
            <person name="Kim S."/>
            <person name="Park J."/>
            <person name="Yeom S.I."/>
            <person name="Kim Y.M."/>
            <person name="Seo E."/>
            <person name="Kim K.T."/>
            <person name="Kim M.S."/>
            <person name="Lee J.M."/>
            <person name="Cheong K."/>
            <person name="Shin H.S."/>
            <person name="Kim S.B."/>
            <person name="Han K."/>
            <person name="Lee J."/>
            <person name="Park M."/>
            <person name="Lee H.A."/>
            <person name="Lee H.Y."/>
            <person name="Lee Y."/>
            <person name="Oh S."/>
            <person name="Lee J.H."/>
            <person name="Choi E."/>
            <person name="Choi E."/>
            <person name="Lee S.E."/>
            <person name="Jeon J."/>
            <person name="Kim H."/>
            <person name="Choi G."/>
            <person name="Song H."/>
            <person name="Lee J."/>
            <person name="Lee S.C."/>
            <person name="Kwon J.K."/>
            <person name="Lee H.Y."/>
            <person name="Koo N."/>
            <person name="Hong Y."/>
            <person name="Kim R.W."/>
            <person name="Kang W.H."/>
            <person name="Huh J.H."/>
            <person name="Kang B.C."/>
            <person name="Yang T.J."/>
            <person name="Lee Y.H."/>
            <person name="Bennetzen J.L."/>
            <person name="Choi D."/>
        </authorList>
    </citation>
    <scope>NUCLEOTIDE SEQUENCE [LARGE SCALE GENOMIC DNA]</scope>
    <source>
        <strain evidence="3">cv. CM334</strain>
    </source>
</reference>
<sequence>MISKMFLEELRLDECDSISSPELVPRTLSLGVNSCQNLSSFLIPNGTETLSLMEQGLPSYLSELCLYHHDELHSLLTEGLQHLTSLRSLYIRSCHQLQSLPDSALPSSLSVLTIMDYPNLQSLPLKGMPSSLSKLSISYCPLLKPLLEFNKEEYWPEIAHISTINIDGKYL</sequence>
<dbReference type="AlphaFoldDB" id="A0A2G2XW26"/>
<dbReference type="PANTHER" id="PTHR36766">
    <property type="entry name" value="PLANT BROAD-SPECTRUM MILDEW RESISTANCE PROTEIN RPW8"/>
    <property type="match status" value="1"/>
</dbReference>
<evidence type="ECO:0000313" key="3">
    <source>
        <dbReference type="Proteomes" id="UP000222542"/>
    </source>
</evidence>
<proteinExistence type="predicted"/>
<dbReference type="InterPro" id="IPR032675">
    <property type="entry name" value="LRR_dom_sf"/>
</dbReference>
<dbReference type="GO" id="GO:0035556">
    <property type="term" value="P:intracellular signal transduction"/>
    <property type="evidence" value="ECO:0000318"/>
    <property type="project" value="GO_Central"/>
</dbReference>
<accession>A0A2G2XW26</accession>
<dbReference type="GO" id="GO:0006952">
    <property type="term" value="P:defense response"/>
    <property type="evidence" value="ECO:0007669"/>
    <property type="project" value="UniProtKB-KW"/>
</dbReference>
<gene>
    <name evidence="2" type="ORF">T459_34450</name>
</gene>
<dbReference type="Gramene" id="PHT61697">
    <property type="protein sequence ID" value="PHT61697"/>
    <property type="gene ID" value="T459_34450"/>
</dbReference>
<reference evidence="2 3" key="1">
    <citation type="journal article" date="2014" name="Nat. Genet.">
        <title>Genome sequence of the hot pepper provides insights into the evolution of pungency in Capsicum species.</title>
        <authorList>
            <person name="Kim S."/>
            <person name="Park M."/>
            <person name="Yeom S.I."/>
            <person name="Kim Y.M."/>
            <person name="Lee J.M."/>
            <person name="Lee H.A."/>
            <person name="Seo E."/>
            <person name="Choi J."/>
            <person name="Cheong K."/>
            <person name="Kim K.T."/>
            <person name="Jung K."/>
            <person name="Lee G.W."/>
            <person name="Oh S.K."/>
            <person name="Bae C."/>
            <person name="Kim S.B."/>
            <person name="Lee H.Y."/>
            <person name="Kim S.Y."/>
            <person name="Kim M.S."/>
            <person name="Kang B.C."/>
            <person name="Jo Y.D."/>
            <person name="Yang H.B."/>
            <person name="Jeong H.J."/>
            <person name="Kang W.H."/>
            <person name="Kwon J.K."/>
            <person name="Shin C."/>
            <person name="Lim J.Y."/>
            <person name="Park J.H."/>
            <person name="Huh J.H."/>
            <person name="Kim J.S."/>
            <person name="Kim B.D."/>
            <person name="Cohen O."/>
            <person name="Paran I."/>
            <person name="Suh M.C."/>
            <person name="Lee S.B."/>
            <person name="Kim Y.K."/>
            <person name="Shin Y."/>
            <person name="Noh S.J."/>
            <person name="Park J."/>
            <person name="Seo Y.S."/>
            <person name="Kwon S.Y."/>
            <person name="Kim H.A."/>
            <person name="Park J.M."/>
            <person name="Kim H.J."/>
            <person name="Choi S.B."/>
            <person name="Bosland P.W."/>
            <person name="Reeves G."/>
            <person name="Jo S.H."/>
            <person name="Lee B.W."/>
            <person name="Cho H.T."/>
            <person name="Choi H.S."/>
            <person name="Lee M.S."/>
            <person name="Yu Y."/>
            <person name="Do Choi Y."/>
            <person name="Park B.S."/>
            <person name="van Deynze A."/>
            <person name="Ashrafi H."/>
            <person name="Hill T."/>
            <person name="Kim W.T."/>
            <person name="Pai H.S."/>
            <person name="Ahn H.K."/>
            <person name="Yeam I."/>
            <person name="Giovannoni J.J."/>
            <person name="Rose J.K."/>
            <person name="Sorensen I."/>
            <person name="Lee S.J."/>
            <person name="Kim R.W."/>
            <person name="Choi I.Y."/>
            <person name="Choi B.S."/>
            <person name="Lim J.S."/>
            <person name="Lee Y.H."/>
            <person name="Choi D."/>
        </authorList>
    </citation>
    <scope>NUCLEOTIDE SEQUENCE [LARGE SCALE GENOMIC DNA]</scope>
    <source>
        <strain evidence="3">cv. CM334</strain>
    </source>
</reference>
<keyword evidence="1" id="KW-0611">Plant defense</keyword>
<organism evidence="2 3">
    <name type="scientific">Capsicum annuum</name>
    <name type="common">Capsicum pepper</name>
    <dbReference type="NCBI Taxonomy" id="4072"/>
    <lineage>
        <taxon>Eukaryota</taxon>
        <taxon>Viridiplantae</taxon>
        <taxon>Streptophyta</taxon>
        <taxon>Embryophyta</taxon>
        <taxon>Tracheophyta</taxon>
        <taxon>Spermatophyta</taxon>
        <taxon>Magnoliopsida</taxon>
        <taxon>eudicotyledons</taxon>
        <taxon>Gunneridae</taxon>
        <taxon>Pentapetalae</taxon>
        <taxon>asterids</taxon>
        <taxon>lamiids</taxon>
        <taxon>Solanales</taxon>
        <taxon>Solanaceae</taxon>
        <taxon>Solanoideae</taxon>
        <taxon>Capsiceae</taxon>
        <taxon>Capsicum</taxon>
    </lineage>
</organism>